<reference evidence="3 5" key="2">
    <citation type="submission" date="2016-10" db="EMBL/GenBank/DDBJ databases">
        <authorList>
            <person name="de Groot N.N."/>
        </authorList>
    </citation>
    <scope>NUCLEOTIDE SEQUENCE [LARGE SCALE GENOMIC DNA]</scope>
    <source>
        <strain evidence="3 5">DSM 2895</strain>
    </source>
</reference>
<dbReference type="InterPro" id="IPR007374">
    <property type="entry name" value="ASCH_domain"/>
</dbReference>
<evidence type="ECO:0000313" key="3">
    <source>
        <dbReference type="EMBL" id="SDI38677.1"/>
    </source>
</evidence>
<dbReference type="GeneID" id="42305599"/>
<dbReference type="PATRIC" id="fig|47500.8.peg.6786"/>
<protein>
    <submittedName>
        <fullName evidence="3">Predicted transcriptional regulator, contains an HTH and PUA-like domains</fullName>
    </submittedName>
</protein>
<dbReference type="AlphaFoldDB" id="A0A0D1WAL3"/>
<reference evidence="2 4" key="1">
    <citation type="submission" date="2015-07" db="EMBL/GenBank/DDBJ databases">
        <title>Fjat-14205 dsm 2895.</title>
        <authorList>
            <person name="Liu B."/>
            <person name="Wang J."/>
            <person name="Zhu Y."/>
            <person name="Liu G."/>
            <person name="Chen Q."/>
            <person name="Chen Z."/>
            <person name="Lan J."/>
            <person name="Che J."/>
            <person name="Ge C."/>
            <person name="Shi H."/>
            <person name="Pan Z."/>
            <person name="Liu X."/>
        </authorList>
    </citation>
    <scope>NUCLEOTIDE SEQUENCE [LARGE SCALE GENOMIC DNA]</scope>
    <source>
        <strain evidence="2 4">DSM 2895</strain>
    </source>
</reference>
<dbReference type="EMBL" id="LGUG01000004">
    <property type="protein sequence ID" value="KON95825.1"/>
    <property type="molecule type" value="Genomic_DNA"/>
</dbReference>
<dbReference type="SUPFAM" id="SSF88697">
    <property type="entry name" value="PUA domain-like"/>
    <property type="match status" value="1"/>
</dbReference>
<dbReference type="STRING" id="47500.AF333_10335"/>
<dbReference type="Proteomes" id="UP000182836">
    <property type="component" value="Unassembled WGS sequence"/>
</dbReference>
<dbReference type="RefSeq" id="WP_043065925.1">
    <property type="nucleotide sequence ID" value="NZ_BJOA01000232.1"/>
</dbReference>
<sequence>MKVLLSIKPEYVEQIINGNKKFEYRKRIFKKNVESVIVYSTMPVGKIVGEFTIEKIINDSPEEIWNQTCKYSGVSENFFKDYFSKHKEGFAIKIKDFLEYKEPISPKDIFNNFVAPQSYMYVEEDKLTALHN</sequence>
<proteinExistence type="predicted"/>
<dbReference type="InterPro" id="IPR015947">
    <property type="entry name" value="PUA-like_sf"/>
</dbReference>
<dbReference type="Pfam" id="PF04266">
    <property type="entry name" value="ASCH"/>
    <property type="match status" value="1"/>
</dbReference>
<evidence type="ECO:0000313" key="5">
    <source>
        <dbReference type="Proteomes" id="UP000182836"/>
    </source>
</evidence>
<dbReference type="Gene3D" id="2.30.130.30">
    <property type="entry name" value="Hypothetical protein"/>
    <property type="match status" value="1"/>
</dbReference>
<name>A0A0D1WAL3_ANEMI</name>
<keyword evidence="4" id="KW-1185">Reference proteome</keyword>
<dbReference type="EMBL" id="FNED01000003">
    <property type="protein sequence ID" value="SDI38677.1"/>
    <property type="molecule type" value="Genomic_DNA"/>
</dbReference>
<evidence type="ECO:0000313" key="2">
    <source>
        <dbReference type="EMBL" id="KON95825.1"/>
    </source>
</evidence>
<dbReference type="OrthoDB" id="9800495at2"/>
<gene>
    <name evidence="2" type="ORF">AF333_10335</name>
    <name evidence="3" type="ORF">SAMN04487909_103296</name>
</gene>
<dbReference type="SMART" id="SM01022">
    <property type="entry name" value="ASCH"/>
    <property type="match status" value="1"/>
</dbReference>
<evidence type="ECO:0000313" key="4">
    <source>
        <dbReference type="Proteomes" id="UP000037269"/>
    </source>
</evidence>
<accession>A0A0D1WAL3</accession>
<feature type="domain" description="ASCH" evidence="1">
    <location>
        <begin position="5"/>
        <end position="98"/>
    </location>
</feature>
<organism evidence="2 4">
    <name type="scientific">Aneurinibacillus migulanus</name>
    <name type="common">Bacillus migulanus</name>
    <dbReference type="NCBI Taxonomy" id="47500"/>
    <lineage>
        <taxon>Bacteria</taxon>
        <taxon>Bacillati</taxon>
        <taxon>Bacillota</taxon>
        <taxon>Bacilli</taxon>
        <taxon>Bacillales</taxon>
        <taxon>Paenibacillaceae</taxon>
        <taxon>Aneurinibacillus group</taxon>
        <taxon>Aneurinibacillus</taxon>
    </lineage>
</organism>
<evidence type="ECO:0000259" key="1">
    <source>
        <dbReference type="SMART" id="SM01022"/>
    </source>
</evidence>
<dbReference type="Proteomes" id="UP000037269">
    <property type="component" value="Unassembled WGS sequence"/>
</dbReference>